<dbReference type="GeneID" id="303258033"/>
<feature type="transmembrane region" description="Helical" evidence="1">
    <location>
        <begin position="178"/>
        <end position="197"/>
    </location>
</feature>
<dbReference type="EMBL" id="CYZK01000015">
    <property type="protein sequence ID" value="CUO49129.1"/>
    <property type="molecule type" value="Genomic_DNA"/>
</dbReference>
<keyword evidence="6" id="KW-1185">Reference proteome</keyword>
<sequence>MLSTIYALLCIIVPCSLYQLIICKRQNKKQENKAIHFVWVYIFLLYIYLTFSVAGIGSIWDIGHYDTIIRLEEINLLPFQSEGIMTYVLNIIMFLPLGFLIPLIWKRYRNPLKIFMIGFGFSLSIELCQLFNRRNTDIDDLMMNTLGAVIGYFIWKLTKRLFKNINHKSISLSKLEPIVYLTLAVLGEFLLFNWRIFL</sequence>
<dbReference type="AlphaFoldDB" id="A0A174FKK4"/>
<feature type="transmembrane region" description="Helical" evidence="1">
    <location>
        <begin position="112"/>
        <end position="132"/>
    </location>
</feature>
<accession>A0A174FKK4</accession>
<feature type="transmembrane region" description="Helical" evidence="1">
    <location>
        <begin position="138"/>
        <end position="157"/>
    </location>
</feature>
<reference evidence="4 6" key="2">
    <citation type="submission" date="2018-08" db="EMBL/GenBank/DDBJ databases">
        <title>A genome reference for cultivated species of the human gut microbiota.</title>
        <authorList>
            <person name="Zou Y."/>
            <person name="Xue W."/>
            <person name="Luo G."/>
        </authorList>
    </citation>
    <scope>NUCLEOTIDE SEQUENCE [LARGE SCALE GENOMIC DNA]</scope>
    <source>
        <strain evidence="4 6">AF18-12LB</strain>
    </source>
</reference>
<evidence type="ECO:0000313" key="5">
    <source>
        <dbReference type="Proteomes" id="UP000095362"/>
    </source>
</evidence>
<dbReference type="EMBL" id="QRXJ01000029">
    <property type="protein sequence ID" value="RGT86879.1"/>
    <property type="molecule type" value="Genomic_DNA"/>
</dbReference>
<keyword evidence="1" id="KW-0472">Membrane</keyword>
<organism evidence="3 5">
    <name type="scientific">Coprococcus comes</name>
    <dbReference type="NCBI Taxonomy" id="410072"/>
    <lineage>
        <taxon>Bacteria</taxon>
        <taxon>Bacillati</taxon>
        <taxon>Bacillota</taxon>
        <taxon>Clostridia</taxon>
        <taxon>Lachnospirales</taxon>
        <taxon>Lachnospiraceae</taxon>
        <taxon>Coprococcus</taxon>
    </lineage>
</organism>
<dbReference type="InterPro" id="IPR053150">
    <property type="entry name" value="Teicoplanin_resist-assoc"/>
</dbReference>
<evidence type="ECO:0000313" key="6">
    <source>
        <dbReference type="Proteomes" id="UP000283360"/>
    </source>
</evidence>
<dbReference type="InterPro" id="IPR006976">
    <property type="entry name" value="VanZ-like"/>
</dbReference>
<evidence type="ECO:0000259" key="2">
    <source>
        <dbReference type="Pfam" id="PF04892"/>
    </source>
</evidence>
<evidence type="ECO:0000256" key="1">
    <source>
        <dbReference type="SAM" id="Phobius"/>
    </source>
</evidence>
<reference evidence="3 5" key="1">
    <citation type="submission" date="2015-09" db="EMBL/GenBank/DDBJ databases">
        <authorList>
            <consortium name="Pathogen Informatics"/>
        </authorList>
    </citation>
    <scope>NUCLEOTIDE SEQUENCE [LARGE SCALE GENOMIC DNA]</scope>
    <source>
        <strain evidence="3 5">2789STDY5834866</strain>
    </source>
</reference>
<feature type="transmembrane region" description="Helical" evidence="1">
    <location>
        <begin position="35"/>
        <end position="60"/>
    </location>
</feature>
<dbReference type="Pfam" id="PF04892">
    <property type="entry name" value="VanZ"/>
    <property type="match status" value="1"/>
</dbReference>
<keyword evidence="1" id="KW-1133">Transmembrane helix</keyword>
<dbReference type="PANTHER" id="PTHR36834">
    <property type="entry name" value="MEMBRANE PROTEIN-RELATED"/>
    <property type="match status" value="1"/>
</dbReference>
<dbReference type="Proteomes" id="UP000283360">
    <property type="component" value="Unassembled WGS sequence"/>
</dbReference>
<proteinExistence type="predicted"/>
<dbReference type="RefSeq" id="WP_006857107.1">
    <property type="nucleotide sequence ID" value="NZ_CP070062.1"/>
</dbReference>
<dbReference type="PANTHER" id="PTHR36834:SF2">
    <property type="entry name" value="MEMBRANE PROTEIN"/>
    <property type="match status" value="1"/>
</dbReference>
<name>A0A174FKK4_9FIRM</name>
<evidence type="ECO:0000313" key="3">
    <source>
        <dbReference type="EMBL" id="CUO49129.1"/>
    </source>
</evidence>
<feature type="domain" description="VanZ-like" evidence="2">
    <location>
        <begin position="39"/>
        <end position="157"/>
    </location>
</feature>
<feature type="transmembrane region" description="Helical" evidence="1">
    <location>
        <begin position="6"/>
        <end position="23"/>
    </location>
</feature>
<dbReference type="Proteomes" id="UP000095362">
    <property type="component" value="Unassembled WGS sequence"/>
</dbReference>
<evidence type="ECO:0000313" key="4">
    <source>
        <dbReference type="EMBL" id="RGT86879.1"/>
    </source>
</evidence>
<protein>
    <submittedName>
        <fullName evidence="3">Predicted integral membrane protein</fullName>
    </submittedName>
    <submittedName>
        <fullName evidence="4">VanZ family protein</fullName>
    </submittedName>
</protein>
<gene>
    <name evidence="4" type="ORF">DWX03_15020</name>
    <name evidence="3" type="ORF">ERS852481_02193</name>
</gene>
<feature type="transmembrane region" description="Helical" evidence="1">
    <location>
        <begin position="84"/>
        <end position="105"/>
    </location>
</feature>
<keyword evidence="1" id="KW-0812">Transmembrane</keyword>